<comment type="caution">
    <text evidence="4">The sequence shown here is derived from an EMBL/GenBank/DDBJ whole genome shotgun (WGS) entry which is preliminary data.</text>
</comment>
<protein>
    <submittedName>
        <fullName evidence="4">Extracellular solute-binding protein</fullName>
    </submittedName>
</protein>
<proteinExistence type="inferred from homology"/>
<dbReference type="EMBL" id="JACJVP010000020">
    <property type="protein sequence ID" value="MBB6671333.1"/>
    <property type="molecule type" value="Genomic_DNA"/>
</dbReference>
<name>A0A7X0VFI8_9BACL</name>
<dbReference type="SUPFAM" id="SSF53850">
    <property type="entry name" value="Periplasmic binding protein-like II"/>
    <property type="match status" value="1"/>
</dbReference>
<dbReference type="PANTHER" id="PTHR30061">
    <property type="entry name" value="MALTOSE-BINDING PERIPLASMIC PROTEIN"/>
    <property type="match status" value="1"/>
</dbReference>
<dbReference type="PANTHER" id="PTHR30061:SF50">
    <property type="entry name" value="MALTOSE_MALTODEXTRIN-BINDING PERIPLASMIC PROTEIN"/>
    <property type="match status" value="1"/>
</dbReference>
<dbReference type="Pfam" id="PF13416">
    <property type="entry name" value="SBP_bac_8"/>
    <property type="match status" value="1"/>
</dbReference>
<dbReference type="Proteomes" id="UP000547209">
    <property type="component" value="Unassembled WGS sequence"/>
</dbReference>
<accession>A0A7X0VFI8</accession>
<dbReference type="GO" id="GO:0015768">
    <property type="term" value="P:maltose transport"/>
    <property type="evidence" value="ECO:0007669"/>
    <property type="project" value="TreeGrafter"/>
</dbReference>
<organism evidence="4 5">
    <name type="scientific">Cohnella nanjingensis</name>
    <dbReference type="NCBI Taxonomy" id="1387779"/>
    <lineage>
        <taxon>Bacteria</taxon>
        <taxon>Bacillati</taxon>
        <taxon>Bacillota</taxon>
        <taxon>Bacilli</taxon>
        <taxon>Bacillales</taxon>
        <taxon>Paenibacillaceae</taxon>
        <taxon>Cohnella</taxon>
    </lineage>
</organism>
<evidence type="ECO:0000256" key="1">
    <source>
        <dbReference type="ARBA" id="ARBA00008520"/>
    </source>
</evidence>
<evidence type="ECO:0000256" key="2">
    <source>
        <dbReference type="ARBA" id="ARBA00022448"/>
    </source>
</evidence>
<keyword evidence="3" id="KW-0732">Signal</keyword>
<evidence type="ECO:0000256" key="3">
    <source>
        <dbReference type="ARBA" id="ARBA00022729"/>
    </source>
</evidence>
<evidence type="ECO:0000313" key="5">
    <source>
        <dbReference type="Proteomes" id="UP000547209"/>
    </source>
</evidence>
<sequence length="437" mass="47883">MSGWRGRAARRFGGTALSYLVFLVLASGCAKNGIIENGAAVGRLDDAPVKTVVVWHTYSDEENRVFEESVIPAFERENPGIRIESVRQSSNQEYQAALISRASANKTPDVVRLDYAWIPRFASHGLLEPLDGYPGYGEVASQIGARLLELNRIGDRTYGLPLNRNVKAAIYNRSLLEAAGLTRPPDSLRTLVAIARKQHLVLGMSGLEMWQSLPYFFALGGKLADDRFARTAGYLNSEDSIRAAETMAGLYREGVLNPNLLNGAGDLWSEVSGGGKVLMMDEGPWYYSILMNVANPKADLLKTTLAAPFPSDGANGPIIGGESLVMTRGTVHKAEAWTFIRWMMRKETQTAMFAAGLIPTNADALADVKEAGAANTYMDAFLKGIEHAYYRPPLPRWNEIEKIYEEAMEDIFLGVRDVRGILNEASAAIDQVLAYPG</sequence>
<dbReference type="InterPro" id="IPR006059">
    <property type="entry name" value="SBP"/>
</dbReference>
<comment type="similarity">
    <text evidence="1">Belongs to the bacterial solute-binding protein 1 family.</text>
</comment>
<dbReference type="GO" id="GO:0042956">
    <property type="term" value="P:maltodextrin transmembrane transport"/>
    <property type="evidence" value="ECO:0007669"/>
    <property type="project" value="TreeGrafter"/>
</dbReference>
<dbReference type="GO" id="GO:0055052">
    <property type="term" value="C:ATP-binding cassette (ABC) transporter complex, substrate-binding subunit-containing"/>
    <property type="evidence" value="ECO:0007669"/>
    <property type="project" value="TreeGrafter"/>
</dbReference>
<dbReference type="AlphaFoldDB" id="A0A7X0VFI8"/>
<dbReference type="Gene3D" id="3.40.190.10">
    <property type="entry name" value="Periplasmic binding protein-like II"/>
    <property type="match status" value="2"/>
</dbReference>
<dbReference type="GO" id="GO:1901982">
    <property type="term" value="F:maltose binding"/>
    <property type="evidence" value="ECO:0007669"/>
    <property type="project" value="TreeGrafter"/>
</dbReference>
<evidence type="ECO:0000313" key="4">
    <source>
        <dbReference type="EMBL" id="MBB6671333.1"/>
    </source>
</evidence>
<dbReference type="PROSITE" id="PS51257">
    <property type="entry name" value="PROKAR_LIPOPROTEIN"/>
    <property type="match status" value="1"/>
</dbReference>
<gene>
    <name evidence="4" type="ORF">H7C19_11650</name>
</gene>
<keyword evidence="5" id="KW-1185">Reference proteome</keyword>
<keyword evidence="2" id="KW-0813">Transport</keyword>
<dbReference type="RefSeq" id="WP_185142816.1">
    <property type="nucleotide sequence ID" value="NZ_JACJVP010000020.1"/>
</dbReference>
<reference evidence="4 5" key="1">
    <citation type="submission" date="2020-08" db="EMBL/GenBank/DDBJ databases">
        <title>Cohnella phylogeny.</title>
        <authorList>
            <person name="Dunlap C."/>
        </authorList>
    </citation>
    <scope>NUCLEOTIDE SEQUENCE [LARGE SCALE GENOMIC DNA]</scope>
    <source>
        <strain evidence="4 5">DSM 28246</strain>
    </source>
</reference>